<evidence type="ECO:0000313" key="2">
    <source>
        <dbReference type="Proteomes" id="UP001562357"/>
    </source>
</evidence>
<proteinExistence type="predicted"/>
<comment type="caution">
    <text evidence="1">The sequence shown here is derived from an EMBL/GenBank/DDBJ whole genome shotgun (WGS) entry which is preliminary data.</text>
</comment>
<name>A0ABQ0D0L9_9HYPO</name>
<evidence type="ECO:0000313" key="1">
    <source>
        <dbReference type="EMBL" id="GAB0139254.1"/>
    </source>
</evidence>
<dbReference type="EMBL" id="BAAFGZ010001135">
    <property type="protein sequence ID" value="GAB0139254.1"/>
    <property type="molecule type" value="Genomic_DNA"/>
</dbReference>
<sequence>MENIGSTSIVESIRPGVVLKKPIDFQAEDLAEKVDLCFSVEPLILQHIGQHPRIV</sequence>
<dbReference type="Proteomes" id="UP001562357">
    <property type="component" value="Unassembled WGS sequence"/>
</dbReference>
<accession>A0ABQ0D0L9</accession>
<keyword evidence="2" id="KW-1185">Reference proteome</keyword>
<organism evidence="1 2">
    <name type="scientific">Epichloe bromicola</name>
    <dbReference type="NCBI Taxonomy" id="79588"/>
    <lineage>
        <taxon>Eukaryota</taxon>
        <taxon>Fungi</taxon>
        <taxon>Dikarya</taxon>
        <taxon>Ascomycota</taxon>
        <taxon>Pezizomycotina</taxon>
        <taxon>Sordariomycetes</taxon>
        <taxon>Hypocreomycetidae</taxon>
        <taxon>Hypocreales</taxon>
        <taxon>Clavicipitaceae</taxon>
        <taxon>Epichloe</taxon>
    </lineage>
</organism>
<protein>
    <submittedName>
        <fullName evidence="1">Uncharacterized protein</fullName>
    </submittedName>
</protein>
<feature type="non-terminal residue" evidence="1">
    <location>
        <position position="55"/>
    </location>
</feature>
<reference evidence="2" key="1">
    <citation type="submission" date="2024-06" db="EMBL/GenBank/DDBJ databases">
        <title>Draft Genome Sequences of Epichloe bromicola Strains Isolated from Elymus ciliaris.</title>
        <authorList>
            <consortium name="Epichloe bromicola genome sequencing consortium"/>
            <person name="Miura A."/>
            <person name="Imano S."/>
            <person name="Ashida A."/>
            <person name="Sato I."/>
            <person name="Chiba S."/>
            <person name="Tanaka A."/>
            <person name="Camagna M."/>
            <person name="Takemoto D."/>
        </authorList>
    </citation>
    <scope>NUCLEOTIDE SEQUENCE [LARGE SCALE GENOMIC DNA]</scope>
    <source>
        <strain evidence="2">DP</strain>
    </source>
</reference>
<gene>
    <name evidence="1" type="primary">g7466</name>
    <name evidence="1" type="ORF">EsDP_00007466</name>
</gene>